<dbReference type="GO" id="GO:0160150">
    <property type="term" value="F:tRNA pseudouridine(13) synthase activity"/>
    <property type="evidence" value="ECO:0007669"/>
    <property type="project" value="UniProtKB-EC"/>
</dbReference>
<dbReference type="GO" id="GO:0031119">
    <property type="term" value="P:tRNA pseudouridine synthesis"/>
    <property type="evidence" value="ECO:0007669"/>
    <property type="project" value="UniProtKB-UniRule"/>
</dbReference>
<dbReference type="InterPro" id="IPR001656">
    <property type="entry name" value="PsdUridine_synth_TruD"/>
</dbReference>
<dbReference type="Gene3D" id="3.30.2350.20">
    <property type="entry name" value="TruD, catalytic domain"/>
    <property type="match status" value="1"/>
</dbReference>
<keyword evidence="2 4" id="KW-0819">tRNA processing</keyword>
<dbReference type="PROSITE" id="PS50984">
    <property type="entry name" value="TRUD"/>
    <property type="match status" value="1"/>
</dbReference>
<dbReference type="PANTHER" id="PTHR47811">
    <property type="entry name" value="TRNA PSEUDOURIDINE SYNTHASE D"/>
    <property type="match status" value="1"/>
</dbReference>
<sequence length="366" mass="40778">MPELTDQLDALQSALDTLPFALGEPALKAEMRHCPEDFRVDENLGFLPSGQGEHIFLHVQKRGLTTPALVQHISEVTGIPVRQISFAGLKDKYAVTTQWLSLHSPGNDPQGLARIGNDAIKVLECTRNHRKLRRGAHAGNRFSLTLRSLQLRDPASDLSTALTDLESRLATIAASGVPNYFGEQRFGHDNLRRALLPTDGNAQRRMKRQQRSMQMSAIRSALFNLVLAERVRNNTWNHWLPGDVMNLDGTGSVFADEQETDKALLQDRVAMMDIHPTGPLWGQGIPATTADAAVLEQHIARRWSLLSDYLENARQGLGQQRRSLRLPVQALHYRLQEDLSLSFELPVGAFATVVVRELLQAISQTD</sequence>
<dbReference type="RefSeq" id="WP_229694650.1">
    <property type="nucleotide sequence ID" value="NZ_BMIY01000008.1"/>
</dbReference>
<organism evidence="6 7">
    <name type="scientific">Pseudohongiella nitratireducens</name>
    <dbReference type="NCBI Taxonomy" id="1768907"/>
    <lineage>
        <taxon>Bacteria</taxon>
        <taxon>Pseudomonadati</taxon>
        <taxon>Pseudomonadota</taxon>
        <taxon>Gammaproteobacteria</taxon>
        <taxon>Pseudomonadales</taxon>
        <taxon>Pseudohongiellaceae</taxon>
        <taxon>Pseudohongiella</taxon>
    </lineage>
</organism>
<evidence type="ECO:0000313" key="7">
    <source>
        <dbReference type="Proteomes" id="UP000627715"/>
    </source>
</evidence>
<feature type="domain" description="TRUD" evidence="5">
    <location>
        <begin position="176"/>
        <end position="326"/>
    </location>
</feature>
<evidence type="ECO:0000256" key="4">
    <source>
        <dbReference type="HAMAP-Rule" id="MF_01082"/>
    </source>
</evidence>
<evidence type="ECO:0000313" key="6">
    <source>
        <dbReference type="EMBL" id="GFZ76800.1"/>
    </source>
</evidence>
<comment type="caution">
    <text evidence="6">The sequence shown here is derived from an EMBL/GenBank/DDBJ whole genome shotgun (WGS) entry which is preliminary data.</text>
</comment>
<dbReference type="PROSITE" id="PS01268">
    <property type="entry name" value="UPF0024"/>
    <property type="match status" value="1"/>
</dbReference>
<dbReference type="EC" id="5.4.99.27" evidence="4"/>
<keyword evidence="3 4" id="KW-0413">Isomerase</keyword>
<accession>A0A916QLJ1</accession>
<dbReference type="Gene3D" id="3.30.2340.10">
    <property type="entry name" value="TruD, insertion domain"/>
    <property type="match status" value="1"/>
</dbReference>
<reference evidence="6" key="2">
    <citation type="submission" date="2020-09" db="EMBL/GenBank/DDBJ databases">
        <authorList>
            <person name="Sun Q."/>
            <person name="Zhou Y."/>
        </authorList>
    </citation>
    <scope>NUCLEOTIDE SEQUENCE</scope>
    <source>
        <strain evidence="6">CGMCC 1.15425</strain>
    </source>
</reference>
<dbReference type="InterPro" id="IPR011760">
    <property type="entry name" value="PsdUridine_synth_TruD_insert"/>
</dbReference>
<evidence type="ECO:0000259" key="5">
    <source>
        <dbReference type="PROSITE" id="PS50984"/>
    </source>
</evidence>
<dbReference type="SUPFAM" id="SSF55120">
    <property type="entry name" value="Pseudouridine synthase"/>
    <property type="match status" value="1"/>
</dbReference>
<comment type="similarity">
    <text evidence="1 4">Belongs to the pseudouridine synthase TruD family.</text>
</comment>
<protein>
    <recommendedName>
        <fullName evidence="4">tRNA pseudouridine synthase D</fullName>
        <ecNumber evidence="4">5.4.99.27</ecNumber>
    </recommendedName>
    <alternativeName>
        <fullName evidence="4">tRNA pseudouridine(13) synthase</fullName>
    </alternativeName>
    <alternativeName>
        <fullName evidence="4">tRNA pseudouridylate synthase D</fullName>
    </alternativeName>
    <alternativeName>
        <fullName evidence="4">tRNA-uridine isomerase D</fullName>
    </alternativeName>
</protein>
<dbReference type="GO" id="GO:0005829">
    <property type="term" value="C:cytosol"/>
    <property type="evidence" value="ECO:0007669"/>
    <property type="project" value="TreeGrafter"/>
</dbReference>
<gene>
    <name evidence="4 6" type="primary">truD</name>
    <name evidence="6" type="ORF">GCM10011403_19730</name>
</gene>
<name>A0A916QLJ1_9GAMM</name>
<dbReference type="Pfam" id="PF01142">
    <property type="entry name" value="TruD"/>
    <property type="match status" value="2"/>
</dbReference>
<dbReference type="EMBL" id="BMIY01000008">
    <property type="protein sequence ID" value="GFZ76800.1"/>
    <property type="molecule type" value="Genomic_DNA"/>
</dbReference>
<comment type="catalytic activity">
    <reaction evidence="4">
        <text>uridine(13) in tRNA = pseudouridine(13) in tRNA</text>
        <dbReference type="Rhea" id="RHEA:42540"/>
        <dbReference type="Rhea" id="RHEA-COMP:10105"/>
        <dbReference type="Rhea" id="RHEA-COMP:10106"/>
        <dbReference type="ChEBI" id="CHEBI:65314"/>
        <dbReference type="ChEBI" id="CHEBI:65315"/>
        <dbReference type="EC" id="5.4.99.27"/>
    </reaction>
</comment>
<proteinExistence type="inferred from homology"/>
<reference evidence="6" key="1">
    <citation type="journal article" date="2014" name="Int. J. Syst. Evol. Microbiol.">
        <title>Complete genome sequence of Corynebacterium casei LMG S-19264T (=DSM 44701T), isolated from a smear-ripened cheese.</title>
        <authorList>
            <consortium name="US DOE Joint Genome Institute (JGI-PGF)"/>
            <person name="Walter F."/>
            <person name="Albersmeier A."/>
            <person name="Kalinowski J."/>
            <person name="Ruckert C."/>
        </authorList>
    </citation>
    <scope>NUCLEOTIDE SEQUENCE</scope>
    <source>
        <strain evidence="6">CGMCC 1.15425</strain>
    </source>
</reference>
<feature type="active site" description="Nucleophile" evidence="4">
    <location>
        <position position="91"/>
    </location>
</feature>
<dbReference type="InterPro" id="IPR020103">
    <property type="entry name" value="PsdUridine_synth_cat_dom_sf"/>
</dbReference>
<keyword evidence="7" id="KW-1185">Reference proteome</keyword>
<evidence type="ECO:0000256" key="3">
    <source>
        <dbReference type="ARBA" id="ARBA00023235"/>
    </source>
</evidence>
<dbReference type="GO" id="GO:0003723">
    <property type="term" value="F:RNA binding"/>
    <property type="evidence" value="ECO:0007669"/>
    <property type="project" value="InterPro"/>
</dbReference>
<evidence type="ECO:0000256" key="1">
    <source>
        <dbReference type="ARBA" id="ARBA00007953"/>
    </source>
</evidence>
<dbReference type="Proteomes" id="UP000627715">
    <property type="component" value="Unassembled WGS sequence"/>
</dbReference>
<evidence type="ECO:0000256" key="2">
    <source>
        <dbReference type="ARBA" id="ARBA00022694"/>
    </source>
</evidence>
<dbReference type="InterPro" id="IPR020119">
    <property type="entry name" value="PsdUridine_synth_TruD_CS"/>
</dbReference>
<dbReference type="PANTHER" id="PTHR47811:SF1">
    <property type="entry name" value="TRNA PSEUDOURIDINE SYNTHASE D"/>
    <property type="match status" value="1"/>
</dbReference>
<dbReference type="HAMAP" id="MF_01082">
    <property type="entry name" value="TruD"/>
    <property type="match status" value="1"/>
</dbReference>
<comment type="function">
    <text evidence="4">Responsible for synthesis of pseudouridine from uracil-13 in transfer RNAs.</text>
</comment>
<dbReference type="InterPro" id="IPR050170">
    <property type="entry name" value="TruD_pseudoU_synthase"/>
</dbReference>
<dbReference type="InterPro" id="IPR042214">
    <property type="entry name" value="TruD_catalytic"/>
</dbReference>
<dbReference type="InterPro" id="IPR043165">
    <property type="entry name" value="TruD_insert_sf"/>
</dbReference>
<dbReference type="AlphaFoldDB" id="A0A916QLJ1"/>